<reference evidence="2 3" key="1">
    <citation type="journal article" date="2020" name="Nat. Food">
        <title>A phased Vanilla planifolia genome enables genetic improvement of flavour and production.</title>
        <authorList>
            <person name="Hasing T."/>
            <person name="Tang H."/>
            <person name="Brym M."/>
            <person name="Khazi F."/>
            <person name="Huang T."/>
            <person name="Chambers A.H."/>
        </authorList>
    </citation>
    <scope>NUCLEOTIDE SEQUENCE [LARGE SCALE GENOMIC DNA]</scope>
    <source>
        <tissue evidence="2">Leaf</tissue>
    </source>
</reference>
<evidence type="ECO:0000256" key="1">
    <source>
        <dbReference type="SAM" id="Phobius"/>
    </source>
</evidence>
<comment type="caution">
    <text evidence="2">The sequence shown here is derived from an EMBL/GenBank/DDBJ whole genome shotgun (WGS) entry which is preliminary data.</text>
</comment>
<feature type="transmembrane region" description="Helical" evidence="1">
    <location>
        <begin position="12"/>
        <end position="29"/>
    </location>
</feature>
<evidence type="ECO:0000313" key="3">
    <source>
        <dbReference type="Proteomes" id="UP000636800"/>
    </source>
</evidence>
<dbReference type="Proteomes" id="UP000636800">
    <property type="component" value="Unassembled WGS sequence"/>
</dbReference>
<organism evidence="2 3">
    <name type="scientific">Vanilla planifolia</name>
    <name type="common">Vanilla</name>
    <dbReference type="NCBI Taxonomy" id="51239"/>
    <lineage>
        <taxon>Eukaryota</taxon>
        <taxon>Viridiplantae</taxon>
        <taxon>Streptophyta</taxon>
        <taxon>Embryophyta</taxon>
        <taxon>Tracheophyta</taxon>
        <taxon>Spermatophyta</taxon>
        <taxon>Magnoliopsida</taxon>
        <taxon>Liliopsida</taxon>
        <taxon>Asparagales</taxon>
        <taxon>Orchidaceae</taxon>
        <taxon>Vanilloideae</taxon>
        <taxon>Vanilleae</taxon>
        <taxon>Vanilla</taxon>
    </lineage>
</organism>
<keyword evidence="3" id="KW-1185">Reference proteome</keyword>
<keyword evidence="1" id="KW-0812">Transmembrane</keyword>
<protein>
    <submittedName>
        <fullName evidence="2">Uncharacterized protein</fullName>
    </submittedName>
</protein>
<dbReference type="EMBL" id="JADCNL010000004">
    <property type="protein sequence ID" value="KAG0485417.1"/>
    <property type="molecule type" value="Genomic_DNA"/>
</dbReference>
<name>A0A835RFT8_VANPL</name>
<sequence>MKELKDKGGQTIRGLVVIALSFGYCGFFNPHCPLKERPLLKKFPAGGSYSFFPALMAHLHHPCTSSRKDYPKAYEAKFSM</sequence>
<keyword evidence="1" id="KW-0472">Membrane</keyword>
<dbReference type="OrthoDB" id="1918044at2759"/>
<dbReference type="AlphaFoldDB" id="A0A835RFT8"/>
<gene>
    <name evidence="2" type="ORF">HPP92_009496</name>
</gene>
<accession>A0A835RFT8</accession>
<evidence type="ECO:0000313" key="2">
    <source>
        <dbReference type="EMBL" id="KAG0485417.1"/>
    </source>
</evidence>
<keyword evidence="1" id="KW-1133">Transmembrane helix</keyword>
<proteinExistence type="predicted"/>